<accession>A0A836IRT1</accession>
<comment type="caution">
    <text evidence="1">The sequence shown here is derived from an EMBL/GenBank/DDBJ whole genome shotgun (WGS) entry which is preliminary data.</text>
</comment>
<reference evidence="1 2" key="1">
    <citation type="submission" date="2021-02" db="EMBL/GenBank/DDBJ databases">
        <title>Porcisia hertigi Genome sequencing and assembly.</title>
        <authorList>
            <person name="Almutairi H."/>
            <person name="Gatherer D."/>
        </authorList>
    </citation>
    <scope>NUCLEOTIDE SEQUENCE [LARGE SCALE GENOMIC DNA]</scope>
    <source>
        <strain evidence="1 2">C119</strain>
    </source>
</reference>
<dbReference type="Proteomes" id="UP000674318">
    <property type="component" value="Unassembled WGS sequence"/>
</dbReference>
<dbReference type="Gene3D" id="3.40.50.1240">
    <property type="entry name" value="Phosphoglycerate mutase-like"/>
    <property type="match status" value="1"/>
</dbReference>
<evidence type="ECO:0000313" key="1">
    <source>
        <dbReference type="EMBL" id="KAG5504446.1"/>
    </source>
</evidence>
<proteinExistence type="predicted"/>
<dbReference type="InterPro" id="IPR029033">
    <property type="entry name" value="His_PPase_superfam"/>
</dbReference>
<dbReference type="EMBL" id="JAFJZO010000023">
    <property type="protein sequence ID" value="KAG5504446.1"/>
    <property type="molecule type" value="Genomic_DNA"/>
</dbReference>
<dbReference type="GeneID" id="94290946"/>
<dbReference type="SUPFAM" id="SSF53254">
    <property type="entry name" value="Phosphoglycerate mutase-like"/>
    <property type="match status" value="1"/>
</dbReference>
<keyword evidence="2" id="KW-1185">Reference proteome</keyword>
<dbReference type="AlphaFoldDB" id="A0A836IRT1"/>
<sequence length="54" mass="5876">MMRIGAVVDGASRYKLYYYSAHNTTLTQISLSLQVAAGDGMLPPFAQTLVVELI</sequence>
<organism evidence="1 2">
    <name type="scientific">Porcisia hertigi</name>
    <dbReference type="NCBI Taxonomy" id="2761500"/>
    <lineage>
        <taxon>Eukaryota</taxon>
        <taxon>Discoba</taxon>
        <taxon>Euglenozoa</taxon>
        <taxon>Kinetoplastea</taxon>
        <taxon>Metakinetoplastina</taxon>
        <taxon>Trypanosomatida</taxon>
        <taxon>Trypanosomatidae</taxon>
        <taxon>Leishmaniinae</taxon>
        <taxon>Porcisia</taxon>
    </lineage>
</organism>
<dbReference type="RefSeq" id="XP_067757069.1">
    <property type="nucleotide sequence ID" value="XM_067900869.1"/>
</dbReference>
<dbReference type="KEGG" id="phet:94290946"/>
<name>A0A836IRT1_9TRYP</name>
<dbReference type="OrthoDB" id="258392at2759"/>
<evidence type="ECO:0000313" key="2">
    <source>
        <dbReference type="Proteomes" id="UP000674318"/>
    </source>
</evidence>
<protein>
    <submittedName>
        <fullName evidence="1">Uncharacterized protein</fullName>
    </submittedName>
</protein>
<gene>
    <name evidence="1" type="ORF">JKF63_04898</name>
</gene>